<keyword evidence="2" id="KW-1185">Reference proteome</keyword>
<sequence>MIISVFLFILGNLIFVCYGCLRSPTVDSSPSIIITTTTMNTISCGANPCPPVPPGIGLGVDVTATGPSVTGSPPSCAFSYTLTCTRVGATGLIVLTPLSEMVPSPTTFTCDGTSQYTYDGGKVATFVTCNPP</sequence>
<reference evidence="3" key="1">
    <citation type="submission" date="2022-11" db="UniProtKB">
        <authorList>
            <consortium name="WormBaseParasite"/>
        </authorList>
    </citation>
    <scope>IDENTIFICATION</scope>
</reference>
<keyword evidence="1" id="KW-0732">Signal</keyword>
<evidence type="ECO:0000313" key="2">
    <source>
        <dbReference type="Proteomes" id="UP000887577"/>
    </source>
</evidence>
<feature type="chain" id="PRO_5037263812" evidence="1">
    <location>
        <begin position="20"/>
        <end position="132"/>
    </location>
</feature>
<accession>A0A914Z9L4</accession>
<evidence type="ECO:0000256" key="1">
    <source>
        <dbReference type="SAM" id="SignalP"/>
    </source>
</evidence>
<name>A0A914Z9L4_9BILA</name>
<feature type="signal peptide" evidence="1">
    <location>
        <begin position="1"/>
        <end position="19"/>
    </location>
</feature>
<protein>
    <submittedName>
        <fullName evidence="3">Uncharacterized protein</fullName>
    </submittedName>
</protein>
<dbReference type="WBParaSite" id="PSU_v2.g8603.t1">
    <property type="protein sequence ID" value="PSU_v2.g8603.t1"/>
    <property type="gene ID" value="PSU_v2.g8603"/>
</dbReference>
<dbReference type="AlphaFoldDB" id="A0A914Z9L4"/>
<proteinExistence type="predicted"/>
<evidence type="ECO:0000313" key="3">
    <source>
        <dbReference type="WBParaSite" id="PSU_v2.g8603.t1"/>
    </source>
</evidence>
<organism evidence="2 3">
    <name type="scientific">Panagrolaimus superbus</name>
    <dbReference type="NCBI Taxonomy" id="310955"/>
    <lineage>
        <taxon>Eukaryota</taxon>
        <taxon>Metazoa</taxon>
        <taxon>Ecdysozoa</taxon>
        <taxon>Nematoda</taxon>
        <taxon>Chromadorea</taxon>
        <taxon>Rhabditida</taxon>
        <taxon>Tylenchina</taxon>
        <taxon>Panagrolaimomorpha</taxon>
        <taxon>Panagrolaimoidea</taxon>
        <taxon>Panagrolaimidae</taxon>
        <taxon>Panagrolaimus</taxon>
    </lineage>
</organism>
<dbReference type="Proteomes" id="UP000887577">
    <property type="component" value="Unplaced"/>
</dbReference>